<reference evidence="10" key="1">
    <citation type="journal article" date="2019" name="Int. J. Syst. Evol. Microbiol.">
        <title>The Global Catalogue of Microorganisms (GCM) 10K type strain sequencing project: providing services to taxonomists for standard genome sequencing and annotation.</title>
        <authorList>
            <consortium name="The Broad Institute Genomics Platform"/>
            <consortium name="The Broad Institute Genome Sequencing Center for Infectious Disease"/>
            <person name="Wu L."/>
            <person name="Ma J."/>
        </authorList>
    </citation>
    <scope>NUCLEOTIDE SEQUENCE [LARGE SCALE GENOMIC DNA]</scope>
    <source>
        <strain evidence="10">CGMCC 1.15111</strain>
    </source>
</reference>
<keyword evidence="10" id="KW-1185">Reference proteome</keyword>
<dbReference type="PANTHER" id="PTHR30572:SF18">
    <property type="entry name" value="ABC-TYPE MACROLIDE FAMILY EXPORT SYSTEM PERMEASE COMPONENT 2"/>
    <property type="match status" value="1"/>
</dbReference>
<evidence type="ECO:0000256" key="5">
    <source>
        <dbReference type="ARBA" id="ARBA00023136"/>
    </source>
</evidence>
<evidence type="ECO:0000259" key="7">
    <source>
        <dbReference type="Pfam" id="PF02687"/>
    </source>
</evidence>
<organism evidence="9 10">
    <name type="scientific">Roseivirga thermotolerans</name>
    <dbReference type="NCBI Taxonomy" id="1758176"/>
    <lineage>
        <taxon>Bacteria</taxon>
        <taxon>Pseudomonadati</taxon>
        <taxon>Bacteroidota</taxon>
        <taxon>Cytophagia</taxon>
        <taxon>Cytophagales</taxon>
        <taxon>Roseivirgaceae</taxon>
        <taxon>Roseivirga</taxon>
    </lineage>
</organism>
<dbReference type="NCBIfam" id="NF038404">
    <property type="entry name" value="perm_prefix_2"/>
    <property type="match status" value="1"/>
</dbReference>
<dbReference type="Proteomes" id="UP000658258">
    <property type="component" value="Unassembled WGS sequence"/>
</dbReference>
<evidence type="ECO:0000256" key="6">
    <source>
        <dbReference type="SAM" id="Phobius"/>
    </source>
</evidence>
<evidence type="ECO:0000259" key="8">
    <source>
        <dbReference type="Pfam" id="PF12704"/>
    </source>
</evidence>
<keyword evidence="5 6" id="KW-0472">Membrane</keyword>
<keyword evidence="4 6" id="KW-1133">Transmembrane helix</keyword>
<dbReference type="InterPro" id="IPR003838">
    <property type="entry name" value="ABC3_permease_C"/>
</dbReference>
<dbReference type="Pfam" id="PF12704">
    <property type="entry name" value="MacB_PCD"/>
    <property type="match status" value="1"/>
</dbReference>
<dbReference type="RefSeq" id="WP_189628997.1">
    <property type="nucleotide sequence ID" value="NZ_BNAG01000001.1"/>
</dbReference>
<dbReference type="InterPro" id="IPR025857">
    <property type="entry name" value="MacB_PCD"/>
</dbReference>
<feature type="transmembrane region" description="Helical" evidence="6">
    <location>
        <begin position="425"/>
        <end position="446"/>
    </location>
</feature>
<dbReference type="PANTHER" id="PTHR30572">
    <property type="entry name" value="MEMBRANE COMPONENT OF TRANSPORTER-RELATED"/>
    <property type="match status" value="1"/>
</dbReference>
<name>A0ABQ3I4Y8_9BACT</name>
<dbReference type="InterPro" id="IPR050250">
    <property type="entry name" value="Macrolide_Exporter_MacB"/>
</dbReference>
<evidence type="ECO:0000256" key="3">
    <source>
        <dbReference type="ARBA" id="ARBA00022692"/>
    </source>
</evidence>
<evidence type="ECO:0000313" key="10">
    <source>
        <dbReference type="Proteomes" id="UP000658258"/>
    </source>
</evidence>
<keyword evidence="2" id="KW-1003">Cell membrane</keyword>
<dbReference type="EMBL" id="BNAG01000001">
    <property type="protein sequence ID" value="GHE56378.1"/>
    <property type="molecule type" value="Genomic_DNA"/>
</dbReference>
<accession>A0ABQ3I4Y8</accession>
<evidence type="ECO:0000256" key="1">
    <source>
        <dbReference type="ARBA" id="ARBA00004651"/>
    </source>
</evidence>
<feature type="transmembrane region" description="Helical" evidence="6">
    <location>
        <begin position="815"/>
        <end position="834"/>
    </location>
</feature>
<evidence type="ECO:0000256" key="4">
    <source>
        <dbReference type="ARBA" id="ARBA00022989"/>
    </source>
</evidence>
<sequence>MKQGSLDHQDLPNWANRFLEWYCADELIDEIQGDLLEAFYYRKQTYGLRKARWWFIWDVLKFFRPSSFRKRSFNSIPIAMFKNYIVVSLRNFRKQKGYSFINLSGLVAGIAACLLISLHVLKELSYDNFHPKAESTYRVVMDMYGNGQLKVKSAPVYPAVAPALLAEFPEVEMVTRILPFGGGVYSVKTASGTLVRYNEEHAVLADANFFEMFGFELIEGDKREALNEANRIVLSESAAARYFGDKDPIGQSIYWRGTRELMVTGVFKDFPENSHMKFELITSLKSWNGYEDWPNNWGWYDFYTFVKTADNVDQETLDARLETFLDGKKAEMYEKYNAREVLWTQNIRDIHLYSEGLGWDMGENGGADQIYFLSVIAALILIIAWVNYVNLATARAVKRAKEVGIRKVVGAYRSNLLLQFLVESFLYNLFAVLLAGLLVALAVPYINGALEFTLDRHLLLSTEVLSGLLVMVIAGSLCSGLYPAFVLTSFQPVKVLKGKIYKRNGSFGFRQVLVIFQFTASITLILGTFLVVKQLNYMRNQELGINIDQTLVIHSPSSGRDEEDLENRLKLFKEELNATPGIAGFTLSNSVPGIENFFISGYTSKHYPNQLRDIYRMYIDENFFDQFEIDLIAGRSFDKNLKTDTAAVLLNLNAMNHLGFNTPEEAIGEKVNPGNEQSWNIIGVVENYHQASLKEDLDPIIFFYNPNAGNYYSLKLSGSSLGSIMDDVEAKWDAIYPDNPFDYFFLDERFDRQYKSDEQFNAVFIGFAALAIFVACLGLFGLVSFTAEQSKKEIGIRKVLGASSNALVMLLAKDYAKLILVAIVLAFPLGYYWMSSWLNNFAYQTNIGAGIFIFGGSLMALIAFLTVSFKSFSAANNNPVNVLRDE</sequence>
<evidence type="ECO:0000313" key="9">
    <source>
        <dbReference type="EMBL" id="GHE56378.1"/>
    </source>
</evidence>
<protein>
    <submittedName>
        <fullName evidence="9">ABC transporter permease</fullName>
    </submittedName>
</protein>
<feature type="transmembrane region" description="Helical" evidence="6">
    <location>
        <begin position="370"/>
        <end position="391"/>
    </location>
</feature>
<feature type="transmembrane region" description="Helical" evidence="6">
    <location>
        <begin position="762"/>
        <end position="787"/>
    </location>
</feature>
<evidence type="ECO:0000256" key="2">
    <source>
        <dbReference type="ARBA" id="ARBA00022475"/>
    </source>
</evidence>
<comment type="subcellular location">
    <subcellularLocation>
        <location evidence="1">Cell membrane</location>
        <topology evidence="1">Multi-pass membrane protein</topology>
    </subcellularLocation>
</comment>
<feature type="transmembrane region" description="Helical" evidence="6">
    <location>
        <begin position="511"/>
        <end position="532"/>
    </location>
</feature>
<feature type="transmembrane region" description="Helical" evidence="6">
    <location>
        <begin position="100"/>
        <end position="121"/>
    </location>
</feature>
<comment type="caution">
    <text evidence="9">The sequence shown here is derived from an EMBL/GenBank/DDBJ whole genome shotgun (WGS) entry which is preliminary data.</text>
</comment>
<feature type="transmembrane region" description="Helical" evidence="6">
    <location>
        <begin position="846"/>
        <end position="867"/>
    </location>
</feature>
<dbReference type="Pfam" id="PF02687">
    <property type="entry name" value="FtsX"/>
    <property type="match status" value="2"/>
</dbReference>
<feature type="domain" description="ABC3 transporter permease C-terminal" evidence="7">
    <location>
        <begin position="766"/>
        <end position="869"/>
    </location>
</feature>
<feature type="domain" description="MacB-like periplasmic core" evidence="8">
    <location>
        <begin position="99"/>
        <end position="323"/>
    </location>
</feature>
<feature type="domain" description="ABC3 transporter permease C-terminal" evidence="7">
    <location>
        <begin position="375"/>
        <end position="491"/>
    </location>
</feature>
<gene>
    <name evidence="9" type="ORF">GCM10011340_09120</name>
</gene>
<proteinExistence type="predicted"/>
<dbReference type="InterPro" id="IPR047699">
    <property type="entry name" value="Permease_put_prefix"/>
</dbReference>
<feature type="transmembrane region" description="Helical" evidence="6">
    <location>
        <begin position="466"/>
        <end position="490"/>
    </location>
</feature>
<keyword evidence="3 6" id="KW-0812">Transmembrane</keyword>